<protein>
    <recommendedName>
        <fullName evidence="11">ABC transporter domain-containing protein</fullName>
    </recommendedName>
</protein>
<keyword evidence="4 10" id="KW-0812">Transmembrane</keyword>
<evidence type="ECO:0000256" key="8">
    <source>
        <dbReference type="ARBA" id="ARBA00023136"/>
    </source>
</evidence>
<dbReference type="GO" id="GO:0022857">
    <property type="term" value="F:transmembrane transporter activity"/>
    <property type="evidence" value="ECO:0007669"/>
    <property type="project" value="UniProtKB-ARBA"/>
</dbReference>
<evidence type="ECO:0000256" key="3">
    <source>
        <dbReference type="ARBA" id="ARBA00022475"/>
    </source>
</evidence>
<reference evidence="12 13" key="1">
    <citation type="journal article" date="2016" name="Gut Pathog.">
        <title>Whole genome sequencing of "Faecalibaculum rodentium" ALO17, isolated from C57BL/6J laboratory mouse feces.</title>
        <authorList>
            <person name="Lim S."/>
            <person name="Chang D.H."/>
            <person name="Ahn S."/>
            <person name="Kim B.C."/>
        </authorList>
    </citation>
    <scope>NUCLEOTIDE SEQUENCE [LARGE SCALE GENOMIC DNA]</scope>
    <source>
        <strain evidence="12 13">Alo17</strain>
    </source>
</reference>
<dbReference type="PROSITE" id="PS00211">
    <property type="entry name" value="ABC_TRANSPORTER_1"/>
    <property type="match status" value="1"/>
</dbReference>
<dbReference type="Pfam" id="PF02687">
    <property type="entry name" value="FtsX"/>
    <property type="match status" value="1"/>
</dbReference>
<dbReference type="SUPFAM" id="SSF52540">
    <property type="entry name" value="P-loop containing nucleoside triphosphate hydrolases"/>
    <property type="match status" value="1"/>
</dbReference>
<keyword evidence="3" id="KW-1003">Cell membrane</keyword>
<dbReference type="FunFam" id="3.40.50.300:FF:000032">
    <property type="entry name" value="Export ABC transporter ATP-binding protein"/>
    <property type="match status" value="1"/>
</dbReference>
<comment type="similarity">
    <text evidence="9">Belongs to the ABC transporter superfamily. Macrolide exporter (TC 3.A.1.122) family.</text>
</comment>
<dbReference type="InterPro" id="IPR003838">
    <property type="entry name" value="ABC3_permease_C"/>
</dbReference>
<evidence type="ECO:0000256" key="4">
    <source>
        <dbReference type="ARBA" id="ARBA00022692"/>
    </source>
</evidence>
<name>A0A140DV72_9FIRM</name>
<dbReference type="Gene3D" id="3.40.50.300">
    <property type="entry name" value="P-loop containing nucleotide triphosphate hydrolases"/>
    <property type="match status" value="1"/>
</dbReference>
<keyword evidence="2" id="KW-0813">Transport</keyword>
<feature type="transmembrane region" description="Helical" evidence="10">
    <location>
        <begin position="749"/>
        <end position="778"/>
    </location>
</feature>
<dbReference type="KEGG" id="fro:AALO17_14150"/>
<dbReference type="SMART" id="SM00382">
    <property type="entry name" value="AAA"/>
    <property type="match status" value="1"/>
</dbReference>
<dbReference type="InterPro" id="IPR017911">
    <property type="entry name" value="MacB-like_ATP-bd"/>
</dbReference>
<dbReference type="InterPro" id="IPR017871">
    <property type="entry name" value="ABC_transporter-like_CS"/>
</dbReference>
<gene>
    <name evidence="12" type="ORF">AALO17_14150</name>
</gene>
<comment type="subcellular location">
    <subcellularLocation>
        <location evidence="1">Cell inner membrane</location>
        <topology evidence="1">Multi-pass membrane protein</topology>
    </subcellularLocation>
</comment>
<evidence type="ECO:0000256" key="7">
    <source>
        <dbReference type="ARBA" id="ARBA00022989"/>
    </source>
</evidence>
<dbReference type="InterPro" id="IPR003439">
    <property type="entry name" value="ABC_transporter-like_ATP-bd"/>
</dbReference>
<evidence type="ECO:0000256" key="2">
    <source>
        <dbReference type="ARBA" id="ARBA00022448"/>
    </source>
</evidence>
<feature type="transmembrane region" description="Helical" evidence="10">
    <location>
        <begin position="845"/>
        <end position="865"/>
    </location>
</feature>
<evidence type="ECO:0000256" key="9">
    <source>
        <dbReference type="ARBA" id="ARBA00038388"/>
    </source>
</evidence>
<evidence type="ECO:0000313" key="13">
    <source>
        <dbReference type="Proteomes" id="UP000069771"/>
    </source>
</evidence>
<dbReference type="PROSITE" id="PS50893">
    <property type="entry name" value="ABC_TRANSPORTER_2"/>
    <property type="match status" value="1"/>
</dbReference>
<dbReference type="GO" id="GO:0098796">
    <property type="term" value="C:membrane protein complex"/>
    <property type="evidence" value="ECO:0007669"/>
    <property type="project" value="UniProtKB-ARBA"/>
</dbReference>
<dbReference type="AlphaFoldDB" id="A0A140DV72"/>
<dbReference type="GO" id="GO:0005524">
    <property type="term" value="F:ATP binding"/>
    <property type="evidence" value="ECO:0007669"/>
    <property type="project" value="UniProtKB-KW"/>
</dbReference>
<keyword evidence="6" id="KW-0067">ATP-binding</keyword>
<evidence type="ECO:0000256" key="6">
    <source>
        <dbReference type="ARBA" id="ARBA00022840"/>
    </source>
</evidence>
<dbReference type="EMBL" id="CP011391">
    <property type="protein sequence ID" value="AMK54549.1"/>
    <property type="molecule type" value="Genomic_DNA"/>
</dbReference>
<evidence type="ECO:0000256" key="1">
    <source>
        <dbReference type="ARBA" id="ARBA00004429"/>
    </source>
</evidence>
<evidence type="ECO:0000256" key="10">
    <source>
        <dbReference type="SAM" id="Phobius"/>
    </source>
</evidence>
<evidence type="ECO:0000256" key="5">
    <source>
        <dbReference type="ARBA" id="ARBA00022741"/>
    </source>
</evidence>
<dbReference type="PATRIC" id="fig|1702221.3.peg.1367"/>
<keyword evidence="13" id="KW-1185">Reference proteome</keyword>
<dbReference type="InterPro" id="IPR027417">
    <property type="entry name" value="P-loop_NTPase"/>
</dbReference>
<feature type="transmembrane region" description="Helical" evidence="10">
    <location>
        <begin position="281"/>
        <end position="300"/>
    </location>
</feature>
<evidence type="ECO:0000259" key="11">
    <source>
        <dbReference type="PROSITE" id="PS50893"/>
    </source>
</evidence>
<sequence length="882" mass="97124">MVQPCLTARSGNRTGGIMLRLEHLVKDYYTGDEIVHAIRDLTVTFRDNEFVSILGPSGCGKTTLLNIIGGLDNYNSGNLVINGRSTKDYTDKDWDTYRNHRIGFVFQSYNLIMHQTVLQNVALSMALTDVPKDEREKRAAAALEKVGLKDQLNKKPTQMSGGQMQRVAIARALVNDPEILLADEPTGALDSHTSVQIMDLLKEIAKDRLVIMVTHNPELAQQYSTRIIRLRDGEIVSDSDPVREGEELEDEQKPLKKPSMKFGTALSLSFNNLLTKKGRTLLTAFAGSIGIIGIGLIMSLSSGMQGYIDRVEQDTITSYPVTIEDNTMDMSVLMSAMMDRDEQGEKKSYDGTVRSRAFADKLLGSIADTEKNNLTAFRKYLNSPGGQELKETASAIEYNYGITMHVYNKQAVGDKLVAVSPNGLMDELGMSDMISLRDQFMGGMSSAMPGSEVWMALPAESSLRDREYELLDGHWPENEDEVMLEVDDSGEISDFTLYSLGLMNQSELVENYKDLQAEKTEEITPGKPVAYTKDELLGMEFTLVPNSALYKKVGNIWVDESEDEAFVQEAVTNGRTLKITGIMKPRETSLGPVSTMGGVYYDRSLENWIRTEGKSSKIVKEQEAHQDVNVFTGRKFGDSAQLTAANLTPEQQMMLASLSQQELMDYMASYNDAANATYESNMAKLGIFNDDTPTSIDLYADTFEDKEKIGDLIAEYNDLQQAEGNDANVISYNDAVGTMMSGVSDIINIISYVLMAFVSISLVVSSIMIGIITYISVLERVKEIGILRAMGASKRDVTNVFNAETFIIGLLSGLLGVGLTVLLNIPISMVIERMTGVAGIAQMPLNGAVILIGVELLLTMLAGLIPARMAARKDPVQALRSE</sequence>
<dbReference type="PANTHER" id="PTHR42798">
    <property type="entry name" value="LIPOPROTEIN-RELEASING SYSTEM ATP-BINDING PROTEIN LOLD"/>
    <property type="match status" value="1"/>
</dbReference>
<dbReference type="GO" id="GO:0016887">
    <property type="term" value="F:ATP hydrolysis activity"/>
    <property type="evidence" value="ECO:0007669"/>
    <property type="project" value="InterPro"/>
</dbReference>
<feature type="transmembrane region" description="Helical" evidence="10">
    <location>
        <begin position="799"/>
        <end position="825"/>
    </location>
</feature>
<dbReference type="CDD" id="cd03255">
    <property type="entry name" value="ABC_MJ0796_LolCDE_FtsE"/>
    <property type="match status" value="1"/>
</dbReference>
<feature type="domain" description="ABC transporter" evidence="11">
    <location>
        <begin position="19"/>
        <end position="257"/>
    </location>
</feature>
<dbReference type="GO" id="GO:0005886">
    <property type="term" value="C:plasma membrane"/>
    <property type="evidence" value="ECO:0007669"/>
    <property type="project" value="UniProtKB-SubCell"/>
</dbReference>
<evidence type="ECO:0000313" key="12">
    <source>
        <dbReference type="EMBL" id="AMK54549.1"/>
    </source>
</evidence>
<dbReference type="Proteomes" id="UP000069771">
    <property type="component" value="Chromosome"/>
</dbReference>
<keyword evidence="8 10" id="KW-0472">Membrane</keyword>
<keyword evidence="7 10" id="KW-1133">Transmembrane helix</keyword>
<organism evidence="12 13">
    <name type="scientific">Faecalibaculum rodentium</name>
    <dbReference type="NCBI Taxonomy" id="1702221"/>
    <lineage>
        <taxon>Bacteria</taxon>
        <taxon>Bacillati</taxon>
        <taxon>Bacillota</taxon>
        <taxon>Erysipelotrichia</taxon>
        <taxon>Erysipelotrichales</taxon>
        <taxon>Erysipelotrichaceae</taxon>
        <taxon>Faecalibaculum</taxon>
    </lineage>
</organism>
<dbReference type="Pfam" id="PF00005">
    <property type="entry name" value="ABC_tran"/>
    <property type="match status" value="1"/>
</dbReference>
<accession>A0A140DV72</accession>
<dbReference type="InterPro" id="IPR003593">
    <property type="entry name" value="AAA+_ATPase"/>
</dbReference>
<keyword evidence="5" id="KW-0547">Nucleotide-binding</keyword>
<proteinExistence type="inferred from homology"/>
<dbReference type="STRING" id="1702221.AALO17_14150"/>
<dbReference type="PANTHER" id="PTHR42798:SF6">
    <property type="entry name" value="CELL DIVISION ATP-BINDING PROTEIN FTSE"/>
    <property type="match status" value="1"/>
</dbReference>